<dbReference type="InterPro" id="IPR013042">
    <property type="entry name" value="DUF1592"/>
</dbReference>
<dbReference type="STRING" id="927083.DB32_001357"/>
<keyword evidence="7" id="KW-1185">Reference proteome</keyword>
<keyword evidence="1" id="KW-0732">Signal</keyword>
<evidence type="ECO:0000259" key="4">
    <source>
        <dbReference type="Pfam" id="PF07631"/>
    </source>
</evidence>
<sequence>MRRPRPPHRRSSCAAPLVVLALLGCQGELGAGPAGPRGSRDPRDPAELSIQPSSVRRLARHEYDHSVTDLLGFETSASDDFAGDARIAGYTASAALRVDATLGEQLRTAAEEIATIAVTEHLTTVVPCDHSAADCPRTFVTSLATRAFRRPATELEIEGLLAIFTLASTNGGTYEEGVSAVLQAILQSASFLYVPQIGAGDDVDRTLDGYETASALSYFLTASPPDAALLEAAAADALRTPDQREAQARRLLDEHPRARAQVVRFVQEWLGLDTLHYVARDSETHDFQSLRPLMEEETRRFVEDVVFAGDGTFESLIAADFTLANGTLRDFYGLEVTSDEWSRVALDGTPRRGLLGQASFLATHAARDESSPVKRGVTILRRILCLDVPAPTGDIAEQAMMTPPPARTTRERFSQHSTNAVCASCHSMIDPLGFAFEDFDQLGAFRAEENGTPVDSSGELVGTDVNGPFADGGELVARLAESPQAHACFARNLFRFASARSSQALEASFLAAWGRMPDERRSSLIEIWIELVRSELFVQRRAVP</sequence>
<dbReference type="Pfam" id="PF07626">
    <property type="entry name" value="PSD3"/>
    <property type="match status" value="1"/>
</dbReference>
<evidence type="ECO:0000313" key="6">
    <source>
        <dbReference type="EMBL" id="AKF04208.1"/>
    </source>
</evidence>
<feature type="domain" description="DUF1592" evidence="4">
    <location>
        <begin position="207"/>
        <end position="334"/>
    </location>
</feature>
<dbReference type="EMBL" id="CP011125">
    <property type="protein sequence ID" value="AKF04208.1"/>
    <property type="molecule type" value="Genomic_DNA"/>
</dbReference>
<dbReference type="Pfam" id="PF07637">
    <property type="entry name" value="PSD5"/>
    <property type="match status" value="1"/>
</dbReference>
<reference evidence="6 7" key="1">
    <citation type="submission" date="2015-03" db="EMBL/GenBank/DDBJ databases">
        <title>Genome assembly of Sandaracinus amylolyticus DSM 53668.</title>
        <authorList>
            <person name="Sharma G."/>
            <person name="Subramanian S."/>
        </authorList>
    </citation>
    <scope>NUCLEOTIDE SEQUENCE [LARGE SCALE GENOMIC DNA]</scope>
    <source>
        <strain evidence="6 7">DSM 53668</strain>
    </source>
</reference>
<dbReference type="OrthoDB" id="127185at2"/>
<proteinExistence type="predicted"/>
<dbReference type="Pfam" id="PF07627">
    <property type="entry name" value="PSCyt3"/>
    <property type="match status" value="1"/>
</dbReference>
<dbReference type="Pfam" id="PF07631">
    <property type="entry name" value="PSD4"/>
    <property type="match status" value="1"/>
</dbReference>
<dbReference type="InterPro" id="IPR013039">
    <property type="entry name" value="DUF1588"/>
</dbReference>
<dbReference type="RefSeq" id="WP_083457191.1">
    <property type="nucleotide sequence ID" value="NZ_CP011125.1"/>
</dbReference>
<accession>A0A0F6W0M3</accession>
<organism evidence="6 7">
    <name type="scientific">Sandaracinus amylolyticus</name>
    <dbReference type="NCBI Taxonomy" id="927083"/>
    <lineage>
        <taxon>Bacteria</taxon>
        <taxon>Pseudomonadati</taxon>
        <taxon>Myxococcota</taxon>
        <taxon>Polyangia</taxon>
        <taxon>Polyangiales</taxon>
        <taxon>Sandaracinaceae</taxon>
        <taxon>Sandaracinus</taxon>
    </lineage>
</organism>
<gene>
    <name evidence="6" type="ORF">DB32_001357</name>
</gene>
<dbReference type="AlphaFoldDB" id="A0A0F6W0M3"/>
<dbReference type="KEGG" id="samy:DB32_001357"/>
<feature type="chain" id="PRO_5002511088" evidence="1">
    <location>
        <begin position="32"/>
        <end position="544"/>
    </location>
</feature>
<protein>
    <submittedName>
        <fullName evidence="6">Cellulose-binding domain protein</fullName>
    </submittedName>
</protein>
<feature type="domain" description="DUF1587" evidence="2">
    <location>
        <begin position="56"/>
        <end position="118"/>
    </location>
</feature>
<dbReference type="InterPro" id="IPR013043">
    <property type="entry name" value="DUF1595"/>
</dbReference>
<dbReference type="Proteomes" id="UP000034883">
    <property type="component" value="Chromosome"/>
</dbReference>
<evidence type="ECO:0000259" key="5">
    <source>
        <dbReference type="Pfam" id="PF07637"/>
    </source>
</evidence>
<evidence type="ECO:0000256" key="1">
    <source>
        <dbReference type="SAM" id="SignalP"/>
    </source>
</evidence>
<feature type="domain" description="DUF1588" evidence="3">
    <location>
        <begin position="351"/>
        <end position="449"/>
    </location>
</feature>
<evidence type="ECO:0000259" key="2">
    <source>
        <dbReference type="Pfam" id="PF07626"/>
    </source>
</evidence>
<feature type="domain" description="DUF1595" evidence="5">
    <location>
        <begin position="135"/>
        <end position="194"/>
    </location>
</feature>
<evidence type="ECO:0000259" key="3">
    <source>
        <dbReference type="Pfam" id="PF07627"/>
    </source>
</evidence>
<evidence type="ECO:0000313" key="7">
    <source>
        <dbReference type="Proteomes" id="UP000034883"/>
    </source>
</evidence>
<dbReference type="PROSITE" id="PS51257">
    <property type="entry name" value="PROKAR_LIPOPROTEIN"/>
    <property type="match status" value="1"/>
</dbReference>
<feature type="signal peptide" evidence="1">
    <location>
        <begin position="1"/>
        <end position="31"/>
    </location>
</feature>
<name>A0A0F6W0M3_9BACT</name>
<dbReference type="InterPro" id="IPR013036">
    <property type="entry name" value="DUF1587"/>
</dbReference>